<reference evidence="2" key="1">
    <citation type="submission" date="2023-08" db="EMBL/GenBank/DDBJ databases">
        <authorList>
            <person name="Alioto T."/>
            <person name="Alioto T."/>
            <person name="Gomez Garrido J."/>
        </authorList>
    </citation>
    <scope>NUCLEOTIDE SEQUENCE</scope>
</reference>
<dbReference type="Proteomes" id="UP001162480">
    <property type="component" value="Chromosome 11"/>
</dbReference>
<organism evidence="2 3">
    <name type="scientific">Octopus vulgaris</name>
    <name type="common">Common octopus</name>
    <dbReference type="NCBI Taxonomy" id="6645"/>
    <lineage>
        <taxon>Eukaryota</taxon>
        <taxon>Metazoa</taxon>
        <taxon>Spiralia</taxon>
        <taxon>Lophotrochozoa</taxon>
        <taxon>Mollusca</taxon>
        <taxon>Cephalopoda</taxon>
        <taxon>Coleoidea</taxon>
        <taxon>Octopodiformes</taxon>
        <taxon>Octopoda</taxon>
        <taxon>Incirrata</taxon>
        <taxon>Octopodidae</taxon>
        <taxon>Octopus</taxon>
    </lineage>
</organism>
<dbReference type="EMBL" id="OX597824">
    <property type="protein sequence ID" value="CAI9730671.1"/>
    <property type="molecule type" value="Genomic_DNA"/>
</dbReference>
<evidence type="ECO:0000313" key="2">
    <source>
        <dbReference type="EMBL" id="CAI9730671.1"/>
    </source>
</evidence>
<protein>
    <submittedName>
        <fullName evidence="2">Uncharacterized protein</fullName>
    </submittedName>
</protein>
<feature type="compositionally biased region" description="Basic and acidic residues" evidence="1">
    <location>
        <begin position="1"/>
        <end position="17"/>
    </location>
</feature>
<gene>
    <name evidence="2" type="ORF">OCTVUL_1B003062</name>
</gene>
<accession>A0AA36F9D4</accession>
<name>A0AA36F9D4_OCTVU</name>
<sequence>MEHLQHQDSEIHNRGPVERLNPGSQQRHSFTLGGVFLGKSIKPHNFHYSIHTMGSRTWFKKKSIFVGFSSL</sequence>
<dbReference type="AlphaFoldDB" id="A0AA36F9D4"/>
<evidence type="ECO:0000256" key="1">
    <source>
        <dbReference type="SAM" id="MobiDB-lite"/>
    </source>
</evidence>
<proteinExistence type="predicted"/>
<feature type="region of interest" description="Disordered" evidence="1">
    <location>
        <begin position="1"/>
        <end position="26"/>
    </location>
</feature>
<evidence type="ECO:0000313" key="3">
    <source>
        <dbReference type="Proteomes" id="UP001162480"/>
    </source>
</evidence>
<keyword evidence="3" id="KW-1185">Reference proteome</keyword>